<reference evidence="1" key="1">
    <citation type="journal article" date="2015" name="Nature">
        <title>Complex archaea that bridge the gap between prokaryotes and eukaryotes.</title>
        <authorList>
            <person name="Spang A."/>
            <person name="Saw J.H."/>
            <person name="Jorgensen S.L."/>
            <person name="Zaremba-Niedzwiedzka K."/>
            <person name="Martijn J."/>
            <person name="Lind A.E."/>
            <person name="van Eijk R."/>
            <person name="Schleper C."/>
            <person name="Guy L."/>
            <person name="Ettema T.J."/>
        </authorList>
    </citation>
    <scope>NUCLEOTIDE SEQUENCE</scope>
</reference>
<evidence type="ECO:0000313" key="1">
    <source>
        <dbReference type="EMBL" id="KKN22738.1"/>
    </source>
</evidence>
<name>A0A0F9S048_9ZZZZ</name>
<protein>
    <submittedName>
        <fullName evidence="1">Uncharacterized protein</fullName>
    </submittedName>
</protein>
<comment type="caution">
    <text evidence="1">The sequence shown here is derived from an EMBL/GenBank/DDBJ whole genome shotgun (WGS) entry which is preliminary data.</text>
</comment>
<dbReference type="AlphaFoldDB" id="A0A0F9S048"/>
<organism evidence="1">
    <name type="scientific">marine sediment metagenome</name>
    <dbReference type="NCBI Taxonomy" id="412755"/>
    <lineage>
        <taxon>unclassified sequences</taxon>
        <taxon>metagenomes</taxon>
        <taxon>ecological metagenomes</taxon>
    </lineage>
</organism>
<dbReference type="EMBL" id="LAZR01003034">
    <property type="protein sequence ID" value="KKN22738.1"/>
    <property type="molecule type" value="Genomic_DNA"/>
</dbReference>
<accession>A0A0F9S048</accession>
<sequence>MAVSTSDALLAAASCNTLLAQIDQLAVLIEQSYDPPKDHLWLAYVAAVGEWIAEARATVLEIKSTL</sequence>
<gene>
    <name evidence="1" type="ORF">LCGC14_0911990</name>
</gene>
<proteinExistence type="predicted"/>